<keyword evidence="2" id="KW-0472">Membrane</keyword>
<comment type="caution">
    <text evidence="3">The sequence shown here is derived from an EMBL/GenBank/DDBJ whole genome shotgun (WGS) entry which is preliminary data.</text>
</comment>
<evidence type="ECO:0000256" key="2">
    <source>
        <dbReference type="RuleBase" id="RU362097"/>
    </source>
</evidence>
<dbReference type="SUPFAM" id="SSF56954">
    <property type="entry name" value="Outer membrane efflux proteins (OEP)"/>
    <property type="match status" value="1"/>
</dbReference>
<dbReference type="GO" id="GO:0005886">
    <property type="term" value="C:plasma membrane"/>
    <property type="evidence" value="ECO:0007669"/>
    <property type="project" value="UniProtKB-SubCell"/>
</dbReference>
<reference evidence="3" key="1">
    <citation type="submission" date="2020-10" db="EMBL/GenBank/DDBJ databases">
        <authorList>
            <person name="Gilroy R."/>
        </authorList>
    </citation>
    <scope>NUCLEOTIDE SEQUENCE</scope>
    <source>
        <strain evidence="3">B1-3475</strain>
    </source>
</reference>
<dbReference type="GO" id="GO:0015562">
    <property type="term" value="F:efflux transmembrane transporter activity"/>
    <property type="evidence" value="ECO:0007669"/>
    <property type="project" value="InterPro"/>
</dbReference>
<evidence type="ECO:0000313" key="4">
    <source>
        <dbReference type="Proteomes" id="UP000823617"/>
    </source>
</evidence>
<proteinExistence type="inferred from homology"/>
<evidence type="ECO:0000256" key="1">
    <source>
        <dbReference type="ARBA" id="ARBA00007613"/>
    </source>
</evidence>
<protein>
    <submittedName>
        <fullName evidence="3">Efflux transporter outer membrane subunit</fullName>
    </submittedName>
</protein>
<reference evidence="3" key="2">
    <citation type="journal article" date="2021" name="PeerJ">
        <title>Extensive microbial diversity within the chicken gut microbiome revealed by metagenomics and culture.</title>
        <authorList>
            <person name="Gilroy R."/>
            <person name="Ravi A."/>
            <person name="Getino M."/>
            <person name="Pursley I."/>
            <person name="Horton D.L."/>
            <person name="Alikhan N.F."/>
            <person name="Baker D."/>
            <person name="Gharbi K."/>
            <person name="Hall N."/>
            <person name="Watson M."/>
            <person name="Adriaenssens E.M."/>
            <person name="Foster-Nyarko E."/>
            <person name="Jarju S."/>
            <person name="Secka A."/>
            <person name="Antonio M."/>
            <person name="Oren A."/>
            <person name="Chaudhuri R.R."/>
            <person name="La Ragione R."/>
            <person name="Hildebrand F."/>
            <person name="Pallen M.J."/>
        </authorList>
    </citation>
    <scope>NUCLEOTIDE SEQUENCE</scope>
    <source>
        <strain evidence="3">B1-3475</strain>
    </source>
</reference>
<comment type="similarity">
    <text evidence="1 2">Belongs to the outer membrane factor (OMF) (TC 1.B.17) family.</text>
</comment>
<dbReference type="PANTHER" id="PTHR30203">
    <property type="entry name" value="OUTER MEMBRANE CATION EFFLUX PROTEIN"/>
    <property type="match status" value="1"/>
</dbReference>
<keyword evidence="2" id="KW-0449">Lipoprotein</keyword>
<gene>
    <name evidence="3" type="ORF">IAC08_03315</name>
</gene>
<dbReference type="Proteomes" id="UP000823617">
    <property type="component" value="Unassembled WGS sequence"/>
</dbReference>
<dbReference type="Pfam" id="PF02321">
    <property type="entry name" value="OEP"/>
    <property type="match status" value="2"/>
</dbReference>
<dbReference type="PROSITE" id="PS51257">
    <property type="entry name" value="PROKAR_LIPOPROTEIN"/>
    <property type="match status" value="1"/>
</dbReference>
<name>A0A9D9HKC8_9BACT</name>
<dbReference type="NCBIfam" id="TIGR01845">
    <property type="entry name" value="outer_NodT"/>
    <property type="match status" value="1"/>
</dbReference>
<dbReference type="Gene3D" id="1.20.1600.10">
    <property type="entry name" value="Outer membrane efflux proteins (OEP)"/>
    <property type="match status" value="1"/>
</dbReference>
<sequence>MKKSLYMAAGKTLAAAALIMTMSSCSIYRKYQRPENLPTDSLYRAELVPEAQASDQPDTNSLGYMSWEKLFTDPCLQDLIRKGLDNNVDLQSAILRVEQAKAQLSAAKWAYAPSLNLTPQGGLTSIDGGKPSWTYNLGGAVSWDIDLFGSLLNAKRGAQATLLQQEAYRQAVKSQLIATIATSYFSLLMLDDQVAISAENVRIFQEQVRTMEAMLKTGRTTENAVTQARANLFGLEASYADLLRQQKETENSICSLLGQPSMPIVRGKLADQTVPDEIKVGIPLQLLSNRPDVYQAEMTLASAYYSTNQARSAFYPSINLSGSAGWTNSLGQAISNPAGWLISALGQLTMPIFNHGQLKANLKVSKAEEQIALLNYRQALINAGEEVNNALYAVEIAEQMYSKHMAQVKDLERTVETSEMLYERSTGTYLELLSARQSLLSAELNTVADQFTRLQSVVSLYQALGGGKE</sequence>
<dbReference type="Gene3D" id="2.20.200.10">
    <property type="entry name" value="Outer membrane efflux proteins (OEP)"/>
    <property type="match status" value="1"/>
</dbReference>
<dbReference type="InterPro" id="IPR003423">
    <property type="entry name" value="OMP_efflux"/>
</dbReference>
<dbReference type="AlphaFoldDB" id="A0A9D9HKC8"/>
<dbReference type="PANTHER" id="PTHR30203:SF33">
    <property type="entry name" value="BLR4455 PROTEIN"/>
    <property type="match status" value="1"/>
</dbReference>
<comment type="subcellular location">
    <subcellularLocation>
        <location evidence="2">Cell membrane</location>
        <topology evidence="2">Lipid-anchor</topology>
    </subcellularLocation>
</comment>
<keyword evidence="2" id="KW-0564">Palmitate</keyword>
<keyword evidence="2" id="KW-0812">Transmembrane</keyword>
<keyword evidence="2" id="KW-1134">Transmembrane beta strand</keyword>
<organism evidence="3 4">
    <name type="scientific">Candidatus Cryptobacteroides intestinigallinarum</name>
    <dbReference type="NCBI Taxonomy" id="2840767"/>
    <lineage>
        <taxon>Bacteria</taxon>
        <taxon>Pseudomonadati</taxon>
        <taxon>Bacteroidota</taxon>
        <taxon>Bacteroidia</taxon>
        <taxon>Bacteroidales</taxon>
        <taxon>Candidatus Cryptobacteroides</taxon>
    </lineage>
</organism>
<dbReference type="EMBL" id="JADIMK010000033">
    <property type="protein sequence ID" value="MBO8455421.1"/>
    <property type="molecule type" value="Genomic_DNA"/>
</dbReference>
<dbReference type="InterPro" id="IPR010131">
    <property type="entry name" value="MdtP/NodT-like"/>
</dbReference>
<evidence type="ECO:0000313" key="3">
    <source>
        <dbReference type="EMBL" id="MBO8455421.1"/>
    </source>
</evidence>
<accession>A0A9D9HKC8</accession>